<dbReference type="Gene3D" id="3.90.1530.30">
    <property type="match status" value="1"/>
</dbReference>
<feature type="domain" description="DUF3850" evidence="4">
    <location>
        <begin position="373"/>
        <end position="444"/>
    </location>
</feature>
<name>A0A494WRE3_CLOS5</name>
<proteinExistence type="predicted"/>
<dbReference type="OrthoDB" id="1700487at2"/>
<dbReference type="RefSeq" id="WP_039909309.1">
    <property type="nucleotide sequence ID" value="NZ_CP036170.1"/>
</dbReference>
<dbReference type="Gene3D" id="1.10.10.2830">
    <property type="match status" value="1"/>
</dbReference>
<feature type="compositionally biased region" description="Basic and acidic residues" evidence="2">
    <location>
        <begin position="240"/>
        <end position="249"/>
    </location>
</feature>
<keyword evidence="6" id="KW-1185">Reference proteome</keyword>
<evidence type="ECO:0000313" key="6">
    <source>
        <dbReference type="Proteomes" id="UP000289664"/>
    </source>
</evidence>
<dbReference type="Proteomes" id="UP000289664">
    <property type="component" value="Chromosome"/>
</dbReference>
<dbReference type="InterPro" id="IPR015947">
    <property type="entry name" value="PUA-like_sf"/>
</dbReference>
<feature type="coiled-coil region" evidence="1">
    <location>
        <begin position="318"/>
        <end position="348"/>
    </location>
</feature>
<dbReference type="SUPFAM" id="SSF110849">
    <property type="entry name" value="ParB/Sulfiredoxin"/>
    <property type="match status" value="1"/>
</dbReference>
<evidence type="ECO:0000256" key="1">
    <source>
        <dbReference type="SAM" id="Coils"/>
    </source>
</evidence>
<dbReference type="InterPro" id="IPR003115">
    <property type="entry name" value="ParB_N"/>
</dbReference>
<evidence type="ECO:0000313" key="5">
    <source>
        <dbReference type="EMBL" id="QBF74673.1"/>
    </source>
</evidence>
<dbReference type="EMBL" id="CP036170">
    <property type="protein sequence ID" value="QBF74673.1"/>
    <property type="molecule type" value="Genomic_DNA"/>
</dbReference>
<organism evidence="5 6">
    <name type="scientific">Clostridium scindens (strain ATCC 35704 / DSM 5676 / VPI 13733 / 19)</name>
    <dbReference type="NCBI Taxonomy" id="411468"/>
    <lineage>
        <taxon>Bacteria</taxon>
        <taxon>Bacillati</taxon>
        <taxon>Bacillota</taxon>
        <taxon>Clostridia</taxon>
        <taxon>Lachnospirales</taxon>
        <taxon>Lachnospiraceae</taxon>
    </lineage>
</organism>
<accession>A0A494WRE3</accession>
<evidence type="ECO:0000256" key="2">
    <source>
        <dbReference type="SAM" id="MobiDB-lite"/>
    </source>
</evidence>
<evidence type="ECO:0000259" key="4">
    <source>
        <dbReference type="Pfam" id="PF12961"/>
    </source>
</evidence>
<dbReference type="AlphaFoldDB" id="A0A494WRE3"/>
<keyword evidence="1" id="KW-0175">Coiled coil</keyword>
<dbReference type="SUPFAM" id="SSF88697">
    <property type="entry name" value="PUA domain-like"/>
    <property type="match status" value="1"/>
</dbReference>
<evidence type="ECO:0000259" key="3">
    <source>
        <dbReference type="Pfam" id="PF02195"/>
    </source>
</evidence>
<feature type="domain" description="ParB-like N-terminal" evidence="3">
    <location>
        <begin position="45"/>
        <end position="94"/>
    </location>
</feature>
<feature type="compositionally biased region" description="Basic and acidic residues" evidence="2">
    <location>
        <begin position="278"/>
        <end position="291"/>
    </location>
</feature>
<dbReference type="KEGG" id="csci:HDCHBGLK_02075"/>
<dbReference type="InterPro" id="IPR036086">
    <property type="entry name" value="ParB/Sulfiredoxin_sf"/>
</dbReference>
<sequence>MATGFSVMDALNKNSKAGVDESPRARFRTKDISIFKMYRNKLNFYDLADIEELAGDILMYGLKQNLEVVFEPNEQGEYRIVAGERRWLALKHLVEQGYKDFEIATCKLTTPQDEDEEQVEIIIANAYRTKSLKDVIEEEQRLKACLERMKTDGKKIKGYDLQSGRLRDVIASMLKMSKTKIAQIESVNNNLIPEFREELNNERLTFSAAYELSGMSPEMQQEALAKYKENGELSYTEIKDMKSPQKPEQEQDAAGQQDTVSDSDTAGQQSSENSMNPPEEKKAGDDYETPHPEGITSICYSCTEYETCNVKTGTCTSCDQYKNRAEAYKTEEQRYNEEQDAIDRETKKKLREQAEEEKMNNLPSDTQENGQKVHHIKLGATFFEEVASGEKTFELRKNDRGYKKGDILEMMEFKDGKNTGRTVRVLVTYILEEFAGLEDGYCIMATSLMKEDAE</sequence>
<dbReference type="InterPro" id="IPR039440">
    <property type="entry name" value="DUF3850"/>
</dbReference>
<feature type="compositionally biased region" description="Polar residues" evidence="2">
    <location>
        <begin position="254"/>
        <end position="276"/>
    </location>
</feature>
<dbReference type="Pfam" id="PF12961">
    <property type="entry name" value="DUF3850"/>
    <property type="match status" value="1"/>
</dbReference>
<dbReference type="CDD" id="cd16406">
    <property type="entry name" value="ParB_N_like"/>
    <property type="match status" value="1"/>
</dbReference>
<protein>
    <submittedName>
        <fullName evidence="5">Nucleoid occlusion protein</fullName>
    </submittedName>
</protein>
<dbReference type="GeneID" id="62696281"/>
<dbReference type="Gene3D" id="2.30.130.30">
    <property type="entry name" value="Hypothetical protein"/>
    <property type="match status" value="1"/>
</dbReference>
<gene>
    <name evidence="5" type="primary">noc</name>
    <name evidence="5" type="ORF">HDCHBGLK_02075</name>
</gene>
<reference evidence="5 6" key="1">
    <citation type="journal article" date="2019" name="Appl. Environ. Microbiol.">
        <title>Clostridium scindens ATCC 35704: integration of nutritional requirements, the complete genome sequence, and global transcriptional responses to bile acids.</title>
        <authorList>
            <person name="Devendran S."/>
            <person name="Shrestha R."/>
            <person name="Alves J.M.P."/>
            <person name="Wolf P.G."/>
            <person name="Ly L."/>
            <person name="Hernandez A.G."/>
            <person name="Mendez-Garcia C."/>
            <person name="Inboden A."/>
            <person name="Wiley J."/>
            <person name="Paul O."/>
            <person name="Allen A."/>
            <person name="Springer E."/>
            <person name="Wright C.L."/>
            <person name="Fields C.J."/>
            <person name="Daniel S.L."/>
            <person name="Ridlon J.M."/>
        </authorList>
    </citation>
    <scope>NUCLEOTIDE SEQUENCE [LARGE SCALE GENOMIC DNA]</scope>
    <source>
        <strain evidence="5 6">ATCC 35704</strain>
    </source>
</reference>
<feature type="region of interest" description="Disordered" evidence="2">
    <location>
        <begin position="240"/>
        <end position="291"/>
    </location>
</feature>
<dbReference type="Pfam" id="PF02195">
    <property type="entry name" value="ParB_N"/>
    <property type="match status" value="1"/>
</dbReference>